<dbReference type="EMBL" id="SNVW01000013">
    <property type="protein sequence ID" value="TDN42288.1"/>
    <property type="molecule type" value="Genomic_DNA"/>
</dbReference>
<feature type="transmembrane region" description="Helical" evidence="1">
    <location>
        <begin position="64"/>
        <end position="85"/>
    </location>
</feature>
<keyword evidence="1" id="KW-0472">Membrane</keyword>
<dbReference type="AlphaFoldDB" id="A0A4R6DEA6"/>
<keyword evidence="1" id="KW-0812">Transmembrane</keyword>
<reference evidence="2 3" key="1">
    <citation type="submission" date="2019-03" db="EMBL/GenBank/DDBJ databases">
        <title>Genomic analyses of the natural microbiome of Caenorhabditis elegans.</title>
        <authorList>
            <person name="Samuel B."/>
        </authorList>
    </citation>
    <scope>NUCLEOTIDE SEQUENCE [LARGE SCALE GENOMIC DNA]</scope>
    <source>
        <strain evidence="2 3">JUb65</strain>
    </source>
</reference>
<dbReference type="Proteomes" id="UP000295764">
    <property type="component" value="Unassembled WGS sequence"/>
</dbReference>
<evidence type="ECO:0000256" key="1">
    <source>
        <dbReference type="SAM" id="Phobius"/>
    </source>
</evidence>
<accession>A0A4R6DEA6</accession>
<comment type="caution">
    <text evidence="2">The sequence shown here is derived from an EMBL/GenBank/DDBJ whole genome shotgun (WGS) entry which is preliminary data.</text>
</comment>
<proteinExistence type="predicted"/>
<evidence type="ECO:0000313" key="3">
    <source>
        <dbReference type="Proteomes" id="UP000295764"/>
    </source>
</evidence>
<sequence length="88" mass="9763">MAAVAVFALLDANYLKQERSFRALYDRVASGGAIPPFAMNPTVAGPDDRTEVNYWPDAQDWKSWAIAPFYLPFLFVGGTLVTYILSIC</sequence>
<gene>
    <name evidence="2" type="ORF">EDF64_11365</name>
</gene>
<organism evidence="2 3">
    <name type="scientific">Curtobacterium flaccumfaciens</name>
    <dbReference type="NCBI Taxonomy" id="2035"/>
    <lineage>
        <taxon>Bacteria</taxon>
        <taxon>Bacillati</taxon>
        <taxon>Actinomycetota</taxon>
        <taxon>Actinomycetes</taxon>
        <taxon>Micrococcales</taxon>
        <taxon>Microbacteriaceae</taxon>
        <taxon>Curtobacterium</taxon>
    </lineage>
</organism>
<evidence type="ECO:0000313" key="2">
    <source>
        <dbReference type="EMBL" id="TDN42288.1"/>
    </source>
</evidence>
<protein>
    <submittedName>
        <fullName evidence="2">Uncharacterized protein</fullName>
    </submittedName>
</protein>
<keyword evidence="1" id="KW-1133">Transmembrane helix</keyword>
<name>A0A4R6DEA6_9MICO</name>